<name>A0AAQ3NKH6_VIGMU</name>
<evidence type="ECO:0000313" key="1">
    <source>
        <dbReference type="EMBL" id="WVZ10528.1"/>
    </source>
</evidence>
<protein>
    <submittedName>
        <fullName evidence="1">Uncharacterized protein</fullName>
    </submittedName>
</protein>
<dbReference type="Proteomes" id="UP001374535">
    <property type="component" value="Chromosome 5"/>
</dbReference>
<reference evidence="1 2" key="1">
    <citation type="journal article" date="2023" name="Life. Sci Alliance">
        <title>Evolutionary insights into 3D genome organization and epigenetic landscape of Vigna mungo.</title>
        <authorList>
            <person name="Junaid A."/>
            <person name="Singh B."/>
            <person name="Bhatia S."/>
        </authorList>
    </citation>
    <scope>NUCLEOTIDE SEQUENCE [LARGE SCALE GENOMIC DNA]</scope>
    <source>
        <strain evidence="1">Urdbean</strain>
    </source>
</reference>
<evidence type="ECO:0000313" key="2">
    <source>
        <dbReference type="Proteomes" id="UP001374535"/>
    </source>
</evidence>
<gene>
    <name evidence="1" type="ORF">V8G54_015058</name>
</gene>
<sequence>MKVTTETFEIVAAETVLVPTVLHALHITGEHKQKWWQRSELVDPVPLLDTHPGLELFRVSSLAPLPQINHHHTGVEVARFASLKRRRVARVRPEAMREVIGEVGMAVFGRAQHAGVEVDSPELCHVVDDDEIGIEVDNSPDFRRKQVS</sequence>
<proteinExistence type="predicted"/>
<organism evidence="1 2">
    <name type="scientific">Vigna mungo</name>
    <name type="common">Black gram</name>
    <name type="synonym">Phaseolus mungo</name>
    <dbReference type="NCBI Taxonomy" id="3915"/>
    <lineage>
        <taxon>Eukaryota</taxon>
        <taxon>Viridiplantae</taxon>
        <taxon>Streptophyta</taxon>
        <taxon>Embryophyta</taxon>
        <taxon>Tracheophyta</taxon>
        <taxon>Spermatophyta</taxon>
        <taxon>Magnoliopsida</taxon>
        <taxon>eudicotyledons</taxon>
        <taxon>Gunneridae</taxon>
        <taxon>Pentapetalae</taxon>
        <taxon>rosids</taxon>
        <taxon>fabids</taxon>
        <taxon>Fabales</taxon>
        <taxon>Fabaceae</taxon>
        <taxon>Papilionoideae</taxon>
        <taxon>50 kb inversion clade</taxon>
        <taxon>NPAAA clade</taxon>
        <taxon>indigoferoid/millettioid clade</taxon>
        <taxon>Phaseoleae</taxon>
        <taxon>Vigna</taxon>
    </lineage>
</organism>
<dbReference type="EMBL" id="CP144696">
    <property type="protein sequence ID" value="WVZ10528.1"/>
    <property type="molecule type" value="Genomic_DNA"/>
</dbReference>
<accession>A0AAQ3NKH6</accession>
<keyword evidence="2" id="KW-1185">Reference proteome</keyword>
<dbReference type="AlphaFoldDB" id="A0AAQ3NKH6"/>